<keyword evidence="3" id="KW-1185">Reference proteome</keyword>
<evidence type="ECO:0000256" key="1">
    <source>
        <dbReference type="SAM" id="MobiDB-lite"/>
    </source>
</evidence>
<dbReference type="AlphaFoldDB" id="A0AAV7VCK0"/>
<sequence length="140" mass="14699">MNECDTGDGEHGRLQSLCCALSTTFLPSEGRVVIPARASVDCRRFGGQGSHGAARTTEAALLELCVGTEPPWSSDSHGGLWCRPPSVVMQVEAEPAQAQAGGALTCSRLPEGGASRRGEGAKYQRDPETSQEVKKGGLCR</sequence>
<protein>
    <submittedName>
        <fullName evidence="2">Uncharacterized protein</fullName>
    </submittedName>
</protein>
<comment type="caution">
    <text evidence="2">The sequence shown here is derived from an EMBL/GenBank/DDBJ whole genome shotgun (WGS) entry which is preliminary data.</text>
</comment>
<accession>A0AAV7VCK0</accession>
<feature type="region of interest" description="Disordered" evidence="1">
    <location>
        <begin position="97"/>
        <end position="140"/>
    </location>
</feature>
<feature type="compositionally biased region" description="Basic and acidic residues" evidence="1">
    <location>
        <begin position="114"/>
        <end position="140"/>
    </location>
</feature>
<organism evidence="2 3">
    <name type="scientific">Pleurodeles waltl</name>
    <name type="common">Iberian ribbed newt</name>
    <dbReference type="NCBI Taxonomy" id="8319"/>
    <lineage>
        <taxon>Eukaryota</taxon>
        <taxon>Metazoa</taxon>
        <taxon>Chordata</taxon>
        <taxon>Craniata</taxon>
        <taxon>Vertebrata</taxon>
        <taxon>Euteleostomi</taxon>
        <taxon>Amphibia</taxon>
        <taxon>Batrachia</taxon>
        <taxon>Caudata</taxon>
        <taxon>Salamandroidea</taxon>
        <taxon>Salamandridae</taxon>
        <taxon>Pleurodelinae</taxon>
        <taxon>Pleurodeles</taxon>
    </lineage>
</organism>
<gene>
    <name evidence="2" type="ORF">NDU88_003147</name>
</gene>
<dbReference type="Proteomes" id="UP001066276">
    <property type="component" value="Chromosome 2_1"/>
</dbReference>
<reference evidence="2" key="1">
    <citation type="journal article" date="2022" name="bioRxiv">
        <title>Sequencing and chromosome-scale assembly of the giantPleurodeles waltlgenome.</title>
        <authorList>
            <person name="Brown T."/>
            <person name="Elewa A."/>
            <person name="Iarovenko S."/>
            <person name="Subramanian E."/>
            <person name="Araus A.J."/>
            <person name="Petzold A."/>
            <person name="Susuki M."/>
            <person name="Suzuki K.-i.T."/>
            <person name="Hayashi T."/>
            <person name="Toyoda A."/>
            <person name="Oliveira C."/>
            <person name="Osipova E."/>
            <person name="Leigh N.D."/>
            <person name="Simon A."/>
            <person name="Yun M.H."/>
        </authorList>
    </citation>
    <scope>NUCLEOTIDE SEQUENCE</scope>
    <source>
        <strain evidence="2">20211129_DDA</strain>
        <tissue evidence="2">Liver</tissue>
    </source>
</reference>
<evidence type="ECO:0000313" key="3">
    <source>
        <dbReference type="Proteomes" id="UP001066276"/>
    </source>
</evidence>
<dbReference type="EMBL" id="JANPWB010000003">
    <property type="protein sequence ID" value="KAJ1199310.1"/>
    <property type="molecule type" value="Genomic_DNA"/>
</dbReference>
<name>A0AAV7VCK0_PLEWA</name>
<proteinExistence type="predicted"/>
<evidence type="ECO:0000313" key="2">
    <source>
        <dbReference type="EMBL" id="KAJ1199310.1"/>
    </source>
</evidence>